<keyword evidence="2" id="KW-1185">Reference proteome</keyword>
<sequence length="94" mass="10933">MRSRHRYNAGTEMCKRTEAPVTSILNLFKFTRLLKLNNYFTSTRDDDISKYQSEPLMDQSVTADIHLPTHSVSDLHDLQLLKSLSDDYREIEGI</sequence>
<dbReference type="Proteomes" id="UP001066276">
    <property type="component" value="Chromosome 1_1"/>
</dbReference>
<proteinExistence type="predicted"/>
<reference evidence="1" key="1">
    <citation type="journal article" date="2022" name="bioRxiv">
        <title>Sequencing and chromosome-scale assembly of the giantPleurodeles waltlgenome.</title>
        <authorList>
            <person name="Brown T."/>
            <person name="Elewa A."/>
            <person name="Iarovenko S."/>
            <person name="Subramanian E."/>
            <person name="Araus A.J."/>
            <person name="Petzold A."/>
            <person name="Susuki M."/>
            <person name="Suzuki K.-i.T."/>
            <person name="Hayashi T."/>
            <person name="Toyoda A."/>
            <person name="Oliveira C."/>
            <person name="Osipova E."/>
            <person name="Leigh N.D."/>
            <person name="Simon A."/>
            <person name="Yun M.H."/>
        </authorList>
    </citation>
    <scope>NUCLEOTIDE SEQUENCE</scope>
    <source>
        <strain evidence="1">20211129_DDA</strain>
        <tissue evidence="1">Liver</tissue>
    </source>
</reference>
<accession>A0AAV7WTR6</accession>
<organism evidence="1 2">
    <name type="scientific">Pleurodeles waltl</name>
    <name type="common">Iberian ribbed newt</name>
    <dbReference type="NCBI Taxonomy" id="8319"/>
    <lineage>
        <taxon>Eukaryota</taxon>
        <taxon>Metazoa</taxon>
        <taxon>Chordata</taxon>
        <taxon>Craniata</taxon>
        <taxon>Vertebrata</taxon>
        <taxon>Euteleostomi</taxon>
        <taxon>Amphibia</taxon>
        <taxon>Batrachia</taxon>
        <taxon>Caudata</taxon>
        <taxon>Salamandroidea</taxon>
        <taxon>Salamandridae</taxon>
        <taxon>Pleurodelinae</taxon>
        <taxon>Pleurodeles</taxon>
    </lineage>
</organism>
<evidence type="ECO:0000313" key="1">
    <source>
        <dbReference type="EMBL" id="KAJ1217492.1"/>
    </source>
</evidence>
<comment type="caution">
    <text evidence="1">The sequence shown here is derived from an EMBL/GenBank/DDBJ whole genome shotgun (WGS) entry which is preliminary data.</text>
</comment>
<dbReference type="EMBL" id="JANPWB010000001">
    <property type="protein sequence ID" value="KAJ1217492.1"/>
    <property type="molecule type" value="Genomic_DNA"/>
</dbReference>
<name>A0AAV7WTR6_PLEWA</name>
<gene>
    <name evidence="1" type="ORF">NDU88_005086</name>
</gene>
<protein>
    <submittedName>
        <fullName evidence="1">Uncharacterized protein</fullName>
    </submittedName>
</protein>
<dbReference type="AlphaFoldDB" id="A0AAV7WTR6"/>
<evidence type="ECO:0000313" key="2">
    <source>
        <dbReference type="Proteomes" id="UP001066276"/>
    </source>
</evidence>